<dbReference type="RefSeq" id="WP_390362255.1">
    <property type="nucleotide sequence ID" value="NZ_JBHTKJ010000026.1"/>
</dbReference>
<evidence type="ECO:0000313" key="1">
    <source>
        <dbReference type="EMBL" id="MFD1038874.1"/>
    </source>
</evidence>
<name>A0ABW3LNN7_9BACI</name>
<organism evidence="1 2">
    <name type="scientific">Virgibacillus byunsanensis</name>
    <dbReference type="NCBI Taxonomy" id="570945"/>
    <lineage>
        <taxon>Bacteria</taxon>
        <taxon>Bacillati</taxon>
        <taxon>Bacillota</taxon>
        <taxon>Bacilli</taxon>
        <taxon>Bacillales</taxon>
        <taxon>Bacillaceae</taxon>
        <taxon>Virgibacillus</taxon>
    </lineage>
</organism>
<dbReference type="EMBL" id="JBHTKJ010000026">
    <property type="protein sequence ID" value="MFD1038874.1"/>
    <property type="molecule type" value="Genomic_DNA"/>
</dbReference>
<evidence type="ECO:0000313" key="2">
    <source>
        <dbReference type="Proteomes" id="UP001597040"/>
    </source>
</evidence>
<proteinExistence type="predicted"/>
<comment type="caution">
    <text evidence="1">The sequence shown here is derived from an EMBL/GenBank/DDBJ whole genome shotgun (WGS) entry which is preliminary data.</text>
</comment>
<gene>
    <name evidence="1" type="ORF">ACFQ3N_10805</name>
</gene>
<sequence>MDDNECLTFNDLVLKVQQHEETITQLVEIIAVTNRRLSELYAQEHNKEHNFSFP</sequence>
<dbReference type="Proteomes" id="UP001597040">
    <property type="component" value="Unassembled WGS sequence"/>
</dbReference>
<protein>
    <recommendedName>
        <fullName evidence="3">Degradation enzyme regulation protein DegQ</fullName>
    </recommendedName>
</protein>
<evidence type="ECO:0008006" key="3">
    <source>
        <dbReference type="Google" id="ProtNLM"/>
    </source>
</evidence>
<reference evidence="2" key="1">
    <citation type="journal article" date="2019" name="Int. J. Syst. Evol. Microbiol.">
        <title>The Global Catalogue of Microorganisms (GCM) 10K type strain sequencing project: providing services to taxonomists for standard genome sequencing and annotation.</title>
        <authorList>
            <consortium name="The Broad Institute Genomics Platform"/>
            <consortium name="The Broad Institute Genome Sequencing Center for Infectious Disease"/>
            <person name="Wu L."/>
            <person name="Ma J."/>
        </authorList>
    </citation>
    <scope>NUCLEOTIDE SEQUENCE [LARGE SCALE GENOMIC DNA]</scope>
    <source>
        <strain evidence="2">CCUG 56754</strain>
    </source>
</reference>
<keyword evidence="2" id="KW-1185">Reference proteome</keyword>
<accession>A0ABW3LNN7</accession>